<organism evidence="2 3">
    <name type="scientific">Linum trigynum</name>
    <dbReference type="NCBI Taxonomy" id="586398"/>
    <lineage>
        <taxon>Eukaryota</taxon>
        <taxon>Viridiplantae</taxon>
        <taxon>Streptophyta</taxon>
        <taxon>Embryophyta</taxon>
        <taxon>Tracheophyta</taxon>
        <taxon>Spermatophyta</taxon>
        <taxon>Magnoliopsida</taxon>
        <taxon>eudicotyledons</taxon>
        <taxon>Gunneridae</taxon>
        <taxon>Pentapetalae</taxon>
        <taxon>rosids</taxon>
        <taxon>fabids</taxon>
        <taxon>Malpighiales</taxon>
        <taxon>Linaceae</taxon>
        <taxon>Linum</taxon>
    </lineage>
</organism>
<proteinExistence type="predicted"/>
<sequence>MSKTVWVNDQTHSAQPVMSQTRQHGIHEPTGSGNLQNFHQRSSPHPLKAMRTHDRARKPPRDFPMARSPKLNMGHSKNRQPLECRAPAKKVTGRQFGRPADAGNARPSRQSPIVNLDESRISRTIDTS</sequence>
<dbReference type="Proteomes" id="UP001497516">
    <property type="component" value="Chromosome 4"/>
</dbReference>
<feature type="compositionally biased region" description="Polar residues" evidence="1">
    <location>
        <begin position="31"/>
        <end position="43"/>
    </location>
</feature>
<feature type="region of interest" description="Disordered" evidence="1">
    <location>
        <begin position="1"/>
        <end position="128"/>
    </location>
</feature>
<keyword evidence="3" id="KW-1185">Reference proteome</keyword>
<dbReference type="AlphaFoldDB" id="A0AAV2E4X8"/>
<evidence type="ECO:0000256" key="1">
    <source>
        <dbReference type="SAM" id="MobiDB-lite"/>
    </source>
</evidence>
<feature type="compositionally biased region" description="Polar residues" evidence="1">
    <location>
        <begin position="1"/>
        <end position="23"/>
    </location>
</feature>
<evidence type="ECO:0000313" key="2">
    <source>
        <dbReference type="EMBL" id="CAL1380988.1"/>
    </source>
</evidence>
<accession>A0AAV2E4X8</accession>
<feature type="compositionally biased region" description="Basic and acidic residues" evidence="1">
    <location>
        <begin position="117"/>
        <end position="128"/>
    </location>
</feature>
<protein>
    <submittedName>
        <fullName evidence="2">Uncharacterized protein</fullName>
    </submittedName>
</protein>
<feature type="compositionally biased region" description="Basic and acidic residues" evidence="1">
    <location>
        <begin position="51"/>
        <end position="61"/>
    </location>
</feature>
<dbReference type="EMBL" id="OZ034817">
    <property type="protein sequence ID" value="CAL1380988.1"/>
    <property type="molecule type" value="Genomic_DNA"/>
</dbReference>
<evidence type="ECO:0000313" key="3">
    <source>
        <dbReference type="Proteomes" id="UP001497516"/>
    </source>
</evidence>
<name>A0AAV2E4X8_9ROSI</name>
<gene>
    <name evidence="2" type="ORF">LTRI10_LOCUS22400</name>
</gene>
<reference evidence="2 3" key="1">
    <citation type="submission" date="2024-04" db="EMBL/GenBank/DDBJ databases">
        <authorList>
            <person name="Fracassetti M."/>
        </authorList>
    </citation>
    <scope>NUCLEOTIDE SEQUENCE [LARGE SCALE GENOMIC DNA]</scope>
</reference>